<comment type="caution">
    <text evidence="1">The sequence shown here is derived from an EMBL/GenBank/DDBJ whole genome shotgun (WGS) entry which is preliminary data.</text>
</comment>
<keyword evidence="2" id="KW-1185">Reference proteome</keyword>
<sequence>MLLDKQTIEKIKQDVVSFTIEETENFLIKNKGKVFYAFAFDLNAEYGEINLCFNTEDDFSKTLQYYQNANSLHGYSSKEEIQSLKYNTGDWEYQCFSTIYPINENVLTTIIQSLNDNSLPKFIEELVQIFSECLILFKQTETYQKIPKTADFIAFTIDHDEEVEEALLRINTY</sequence>
<dbReference type="Pfam" id="PF14136">
    <property type="entry name" value="DUF4303"/>
    <property type="match status" value="1"/>
</dbReference>
<reference evidence="1 2" key="1">
    <citation type="submission" date="2016-04" db="EMBL/GenBank/DDBJ databases">
        <title>ATOL: Assembling a taxonomically balanced genome-scale reconstruction of the evolutionary history of the Enterobacteriaceae.</title>
        <authorList>
            <person name="Plunkett G.III."/>
            <person name="Neeno-Eckwall E.C."/>
            <person name="Glasner J.D."/>
            <person name="Perna N.T."/>
        </authorList>
    </citation>
    <scope>NUCLEOTIDE SEQUENCE [LARGE SCALE GENOMIC DNA]</scope>
    <source>
        <strain evidence="1 2">ATCC 700826</strain>
    </source>
</reference>
<proteinExistence type="predicted"/>
<dbReference type="RefSeq" id="WP_064719548.1">
    <property type="nucleotide sequence ID" value="NZ_LXEV01000020.1"/>
</dbReference>
<dbReference type="InterPro" id="IPR025409">
    <property type="entry name" value="DUF4303"/>
</dbReference>
<dbReference type="EMBL" id="LXEV01000020">
    <property type="protein sequence ID" value="OAT47487.1"/>
    <property type="molecule type" value="Genomic_DNA"/>
</dbReference>
<organism evidence="1 2">
    <name type="scientific">Proteus hauseri ATCC 700826</name>
    <dbReference type="NCBI Taxonomy" id="1354271"/>
    <lineage>
        <taxon>Bacteria</taxon>
        <taxon>Pseudomonadati</taxon>
        <taxon>Pseudomonadota</taxon>
        <taxon>Gammaproteobacteria</taxon>
        <taxon>Enterobacterales</taxon>
        <taxon>Morganellaceae</taxon>
        <taxon>Proteus</taxon>
    </lineage>
</organism>
<gene>
    <name evidence="1" type="ORF">M997_1566</name>
</gene>
<accession>A0AAJ3HT85</accession>
<dbReference type="Proteomes" id="UP000078250">
    <property type="component" value="Unassembled WGS sequence"/>
</dbReference>
<evidence type="ECO:0000313" key="2">
    <source>
        <dbReference type="Proteomes" id="UP000078250"/>
    </source>
</evidence>
<name>A0AAJ3HT85_PROHU</name>
<protein>
    <recommendedName>
        <fullName evidence="3">DUF4303 domain-containing protein</fullName>
    </recommendedName>
</protein>
<evidence type="ECO:0008006" key="3">
    <source>
        <dbReference type="Google" id="ProtNLM"/>
    </source>
</evidence>
<evidence type="ECO:0000313" key="1">
    <source>
        <dbReference type="EMBL" id="OAT47487.1"/>
    </source>
</evidence>
<dbReference type="AlphaFoldDB" id="A0AAJ3HT85"/>